<keyword evidence="6 9" id="KW-1133">Transmembrane helix</keyword>
<keyword evidence="3" id="KW-0813">Transport</keyword>
<feature type="compositionally biased region" description="Low complexity" evidence="8">
    <location>
        <begin position="71"/>
        <end position="80"/>
    </location>
</feature>
<name>A0A8C3CXU1_CAIMO</name>
<dbReference type="PANTHER" id="PTHR45820">
    <property type="entry name" value="FI23527P1"/>
    <property type="match status" value="1"/>
</dbReference>
<keyword evidence="5" id="KW-0862">Zinc</keyword>
<feature type="compositionally biased region" description="Gly residues" evidence="8">
    <location>
        <begin position="58"/>
        <end position="70"/>
    </location>
</feature>
<feature type="compositionally biased region" description="Basic residues" evidence="8">
    <location>
        <begin position="240"/>
        <end position="250"/>
    </location>
</feature>
<evidence type="ECO:0000256" key="3">
    <source>
        <dbReference type="ARBA" id="ARBA00022448"/>
    </source>
</evidence>
<evidence type="ECO:0000256" key="8">
    <source>
        <dbReference type="SAM" id="MobiDB-lite"/>
    </source>
</evidence>
<evidence type="ECO:0000256" key="1">
    <source>
        <dbReference type="ARBA" id="ARBA00004141"/>
    </source>
</evidence>
<dbReference type="Gene3D" id="1.20.1510.10">
    <property type="entry name" value="Cation efflux protein transmembrane domain"/>
    <property type="match status" value="1"/>
</dbReference>
<dbReference type="InterPro" id="IPR027470">
    <property type="entry name" value="Cation_efflux_CTD"/>
</dbReference>
<dbReference type="InterPro" id="IPR027469">
    <property type="entry name" value="Cation_efflux_TMD_sf"/>
</dbReference>
<protein>
    <recommendedName>
        <fullName evidence="14">Solute carrier family 30 member 10</fullName>
    </recommendedName>
</protein>
<dbReference type="InterPro" id="IPR058533">
    <property type="entry name" value="Cation_efflux_TM"/>
</dbReference>
<feature type="compositionally biased region" description="Gly residues" evidence="8">
    <location>
        <begin position="278"/>
        <end position="288"/>
    </location>
</feature>
<feature type="compositionally biased region" description="Basic residues" evidence="8">
    <location>
        <begin position="260"/>
        <end position="275"/>
    </location>
</feature>
<dbReference type="SUPFAM" id="SSF161111">
    <property type="entry name" value="Cation efflux protein transmembrane domain-like"/>
    <property type="match status" value="1"/>
</dbReference>
<feature type="region of interest" description="Disordered" evidence="8">
    <location>
        <begin position="413"/>
        <end position="437"/>
    </location>
</feature>
<evidence type="ECO:0000259" key="10">
    <source>
        <dbReference type="Pfam" id="PF01545"/>
    </source>
</evidence>
<evidence type="ECO:0000256" key="9">
    <source>
        <dbReference type="SAM" id="Phobius"/>
    </source>
</evidence>
<keyword evidence="4 9" id="KW-0812">Transmembrane</keyword>
<proteinExistence type="inferred from homology"/>
<dbReference type="PANTHER" id="PTHR45820:SF3">
    <property type="entry name" value="CALCIUM_MANGANESE ANTIPORTER SLC30A10"/>
    <property type="match status" value="1"/>
</dbReference>
<dbReference type="Pfam" id="PF16916">
    <property type="entry name" value="ZT_dimer"/>
    <property type="match status" value="1"/>
</dbReference>
<feature type="transmembrane region" description="Helical" evidence="9">
    <location>
        <begin position="488"/>
        <end position="505"/>
    </location>
</feature>
<dbReference type="InterPro" id="IPR002524">
    <property type="entry name" value="Cation_efflux"/>
</dbReference>
<organism evidence="12 13">
    <name type="scientific">Cairina moschata</name>
    <name type="common">Muscovy duck</name>
    <dbReference type="NCBI Taxonomy" id="8855"/>
    <lineage>
        <taxon>Eukaryota</taxon>
        <taxon>Metazoa</taxon>
        <taxon>Chordata</taxon>
        <taxon>Craniata</taxon>
        <taxon>Vertebrata</taxon>
        <taxon>Euteleostomi</taxon>
        <taxon>Archelosauria</taxon>
        <taxon>Archosauria</taxon>
        <taxon>Dinosauria</taxon>
        <taxon>Saurischia</taxon>
        <taxon>Theropoda</taxon>
        <taxon>Coelurosauria</taxon>
        <taxon>Aves</taxon>
        <taxon>Neognathae</taxon>
        <taxon>Galloanserae</taxon>
        <taxon>Anseriformes</taxon>
        <taxon>Anatidae</taxon>
        <taxon>Anatinae</taxon>
        <taxon>Cairina</taxon>
    </lineage>
</organism>
<accession>A0A8C3CXU1</accession>
<feature type="compositionally biased region" description="Low complexity" evidence="8">
    <location>
        <begin position="314"/>
        <end position="330"/>
    </location>
</feature>
<dbReference type="Ensembl" id="ENSCMMT00000029815.1">
    <property type="protein sequence ID" value="ENSCMMP00000027310.1"/>
    <property type="gene ID" value="ENSCMMG00000016741.1"/>
</dbReference>
<evidence type="ECO:0008006" key="14">
    <source>
        <dbReference type="Google" id="ProtNLM"/>
    </source>
</evidence>
<evidence type="ECO:0000256" key="6">
    <source>
        <dbReference type="ARBA" id="ARBA00022989"/>
    </source>
</evidence>
<reference evidence="12" key="3">
    <citation type="submission" date="2025-09" db="UniProtKB">
        <authorList>
            <consortium name="Ensembl"/>
        </authorList>
    </citation>
    <scope>IDENTIFICATION</scope>
</reference>
<feature type="region of interest" description="Disordered" evidence="8">
    <location>
        <begin position="42"/>
        <end position="130"/>
    </location>
</feature>
<evidence type="ECO:0000256" key="4">
    <source>
        <dbReference type="ARBA" id="ARBA00022692"/>
    </source>
</evidence>
<evidence type="ECO:0000256" key="7">
    <source>
        <dbReference type="ARBA" id="ARBA00023136"/>
    </source>
</evidence>
<reference evidence="12" key="2">
    <citation type="submission" date="2025-08" db="UniProtKB">
        <authorList>
            <consortium name="Ensembl"/>
        </authorList>
    </citation>
    <scope>IDENTIFICATION</scope>
</reference>
<comment type="subcellular location">
    <subcellularLocation>
        <location evidence="1">Membrane</location>
        <topology evidence="1">Multi-pass membrane protein</topology>
    </subcellularLocation>
</comment>
<feature type="compositionally biased region" description="Polar residues" evidence="8">
    <location>
        <begin position="413"/>
        <end position="424"/>
    </location>
</feature>
<feature type="region of interest" description="Disordered" evidence="8">
    <location>
        <begin position="205"/>
        <end position="355"/>
    </location>
</feature>
<feature type="compositionally biased region" description="Low complexity" evidence="8">
    <location>
        <begin position="289"/>
        <end position="301"/>
    </location>
</feature>
<feature type="compositionally biased region" description="Gly residues" evidence="8">
    <location>
        <begin position="112"/>
        <end position="125"/>
    </location>
</feature>
<dbReference type="GO" id="GO:0006882">
    <property type="term" value="P:intracellular zinc ion homeostasis"/>
    <property type="evidence" value="ECO:0007669"/>
    <property type="project" value="TreeGrafter"/>
</dbReference>
<dbReference type="Proteomes" id="UP000694556">
    <property type="component" value="Chromosome 3"/>
</dbReference>
<feature type="compositionally biased region" description="Pro residues" evidence="8">
    <location>
        <begin position="86"/>
        <end position="96"/>
    </location>
</feature>
<dbReference type="Pfam" id="PF01545">
    <property type="entry name" value="Cation_efflux"/>
    <property type="match status" value="1"/>
</dbReference>
<evidence type="ECO:0000256" key="2">
    <source>
        <dbReference type="ARBA" id="ARBA00008873"/>
    </source>
</evidence>
<feature type="domain" description="Cation efflux protein cytoplasmic" evidence="11">
    <location>
        <begin position="519"/>
        <end position="589"/>
    </location>
</feature>
<evidence type="ECO:0000259" key="11">
    <source>
        <dbReference type="Pfam" id="PF16916"/>
    </source>
</evidence>
<dbReference type="AlphaFoldDB" id="A0A8C3CXU1"/>
<evidence type="ECO:0000256" key="5">
    <source>
        <dbReference type="ARBA" id="ARBA00022833"/>
    </source>
</evidence>
<keyword evidence="7 9" id="KW-0472">Membrane</keyword>
<feature type="compositionally biased region" description="Basic residues" evidence="8">
    <location>
        <begin position="220"/>
        <end position="232"/>
    </location>
</feature>
<feature type="compositionally biased region" description="Basic and acidic residues" evidence="8">
    <location>
        <begin position="425"/>
        <end position="437"/>
    </location>
</feature>
<dbReference type="NCBIfam" id="TIGR01297">
    <property type="entry name" value="CDF"/>
    <property type="match status" value="1"/>
</dbReference>
<evidence type="ECO:0000313" key="12">
    <source>
        <dbReference type="Ensembl" id="ENSCMMP00000027310.1"/>
    </source>
</evidence>
<feature type="domain" description="Cation efflux protein transmembrane" evidence="10">
    <location>
        <begin position="436"/>
        <end position="513"/>
    </location>
</feature>
<reference evidence="12" key="1">
    <citation type="submission" date="2018-09" db="EMBL/GenBank/DDBJ databases">
        <title>Common duck and Muscovy duck high density SNP chip.</title>
        <authorList>
            <person name="Vignal A."/>
            <person name="Thebault N."/>
            <person name="Warren W.C."/>
        </authorList>
    </citation>
    <scope>NUCLEOTIDE SEQUENCE [LARGE SCALE GENOMIC DNA]</scope>
</reference>
<dbReference type="GO" id="GO:0010312">
    <property type="term" value="P:detoxification of zinc ion"/>
    <property type="evidence" value="ECO:0007669"/>
    <property type="project" value="TreeGrafter"/>
</dbReference>
<dbReference type="GO" id="GO:0016020">
    <property type="term" value="C:membrane"/>
    <property type="evidence" value="ECO:0007669"/>
    <property type="project" value="UniProtKB-SubCell"/>
</dbReference>
<evidence type="ECO:0000313" key="13">
    <source>
        <dbReference type="Proteomes" id="UP000694556"/>
    </source>
</evidence>
<dbReference type="GO" id="GO:0006828">
    <property type="term" value="P:manganese ion transport"/>
    <property type="evidence" value="ECO:0007669"/>
    <property type="project" value="TreeGrafter"/>
</dbReference>
<dbReference type="GO" id="GO:0005385">
    <property type="term" value="F:zinc ion transmembrane transporter activity"/>
    <property type="evidence" value="ECO:0007669"/>
    <property type="project" value="TreeGrafter"/>
</dbReference>
<comment type="similarity">
    <text evidence="2">Belongs to the cation diffusion facilitator (CDF) transporter (TC 2.A.4) family. SLC30A subfamily.</text>
</comment>
<sequence length="682" mass="71150">MAHTAPGRRPAQQGALSVCLSVRPSTRLSPPLLALLAQTVGTAAGAGPSSPNLPPSGRRGGGSGRSGGGSPRAPTSPRRPCGAVPGHPPRNAPEPPVAATAGAPRSPPVPAGRGGRGAGGGGPRGGAVPAALRAGPGRAGVAAGAGGGVGAGHGAVLGQDVPPHLHAGAHRRLLRGRAGVGLPGQLHRAGVRLLQHAVRPHLALRRAHHRPHRPPQPPRAPRHLRLQPRRGGGRPEQRRLPHRPLLHHLRGGPAAPGPARAHRRRRAGAHRRRPGPGRQPGGAAGLPGLGRLLPPHPGSAARCRRRPDGGGARAAGCRRPSRCLSAATSPAPLPVPPASLPARLRSPSAQPRLPPVRPRCLPSPPGPPLLCAAGRGGAGWPRAWLLVVSWKGAGLEKVDVFSVCRTYTQHSVSSLNAGESPNDQKSPEEGSGKKVEKKSEALNIRGVLLHVMGDALGSVVVVVAATIFHVLPLGPNAPCNWQCYIDPSLTIIMVVIILSSAFPLIKETSIILLQMVPKGVNMQLLTDRLARVPGVISLHEVHVWELAGGKNIATLHVKCQTPTDYQDAAYKIRKIFHEAGIHSVTIQPEYVDRKTSHLLCSSPCISKACDSQLCCSQQEAPLAKSNGYTEQNDSCLSALHKDNGSSKSDIEIPIECALTENSVKDEKNCEVSDKSQLSSTRF</sequence>
<keyword evidence="13" id="KW-1185">Reference proteome</keyword>
<feature type="transmembrane region" description="Helical" evidence="9">
    <location>
        <begin position="447"/>
        <end position="468"/>
    </location>
</feature>